<dbReference type="EMBL" id="JAHZIK010003084">
    <property type="protein sequence ID" value="MBW7461587.1"/>
    <property type="molecule type" value="Genomic_DNA"/>
</dbReference>
<evidence type="ECO:0000256" key="2">
    <source>
        <dbReference type="ARBA" id="ARBA00023016"/>
    </source>
</evidence>
<comment type="caution">
    <text evidence="4">The sequence shown here is derived from an EMBL/GenBank/DDBJ whole genome shotgun (WGS) entry which is preliminary data.</text>
</comment>
<dbReference type="PROSITE" id="PS50076">
    <property type="entry name" value="DNAJ_2"/>
    <property type="match status" value="1"/>
</dbReference>
<dbReference type="SUPFAM" id="SSF46565">
    <property type="entry name" value="Chaperone J-domain"/>
    <property type="match status" value="1"/>
</dbReference>
<dbReference type="Pfam" id="PF00226">
    <property type="entry name" value="DnaJ"/>
    <property type="match status" value="1"/>
</dbReference>
<dbReference type="CDD" id="cd06257">
    <property type="entry name" value="DnaJ"/>
    <property type="match status" value="1"/>
</dbReference>
<accession>A0ABS7CKX5</accession>
<sequence length="82" mass="9203">MASKRDYYEVLGVAKNAGEEEIKKAYRKLARQYHPDVNKEPDAESKFKEMKEAYDVLSDGNKKAAYDQYGHVDPNQGFGGGG</sequence>
<evidence type="ECO:0000313" key="5">
    <source>
        <dbReference type="Proteomes" id="UP001519887"/>
    </source>
</evidence>
<evidence type="ECO:0000313" key="4">
    <source>
        <dbReference type="EMBL" id="MBW7461587.1"/>
    </source>
</evidence>
<dbReference type="SMART" id="SM00271">
    <property type="entry name" value="DnaJ"/>
    <property type="match status" value="1"/>
</dbReference>
<dbReference type="PRINTS" id="PR00625">
    <property type="entry name" value="JDOMAIN"/>
</dbReference>
<dbReference type="PANTHER" id="PTHR43096">
    <property type="entry name" value="DNAJ HOMOLOG 1, MITOCHONDRIAL-RELATED"/>
    <property type="match status" value="1"/>
</dbReference>
<dbReference type="InterPro" id="IPR036869">
    <property type="entry name" value="J_dom_sf"/>
</dbReference>
<proteinExistence type="predicted"/>
<organism evidence="4 5">
    <name type="scientific">Paenibacillus sepulcri</name>
    <dbReference type="NCBI Taxonomy" id="359917"/>
    <lineage>
        <taxon>Bacteria</taxon>
        <taxon>Bacillati</taxon>
        <taxon>Bacillota</taxon>
        <taxon>Bacilli</taxon>
        <taxon>Bacillales</taxon>
        <taxon>Paenibacillaceae</taxon>
        <taxon>Paenibacillus</taxon>
    </lineage>
</organism>
<dbReference type="PANTHER" id="PTHR43096:SF48">
    <property type="entry name" value="CHAPERONE PROTEIN DNAJ"/>
    <property type="match status" value="1"/>
</dbReference>
<dbReference type="InterPro" id="IPR001623">
    <property type="entry name" value="DnaJ_domain"/>
</dbReference>
<reference evidence="4 5" key="1">
    <citation type="submission" date="2021-07" db="EMBL/GenBank/DDBJ databases">
        <title>Paenibacillus radiodurans sp. nov., isolated from the southeastern edge of Tengger Desert.</title>
        <authorList>
            <person name="Zhang G."/>
        </authorList>
    </citation>
    <scope>NUCLEOTIDE SEQUENCE [LARGE SCALE GENOMIC DNA]</scope>
    <source>
        <strain evidence="4 5">CCM 7311</strain>
    </source>
</reference>
<dbReference type="Gene3D" id="1.10.287.110">
    <property type="entry name" value="DnaJ domain"/>
    <property type="match status" value="1"/>
</dbReference>
<keyword evidence="1" id="KW-0235">DNA replication</keyword>
<keyword evidence="2" id="KW-0346">Stress response</keyword>
<feature type="domain" description="J" evidence="3">
    <location>
        <begin position="6"/>
        <end position="70"/>
    </location>
</feature>
<evidence type="ECO:0000259" key="3">
    <source>
        <dbReference type="PROSITE" id="PS50076"/>
    </source>
</evidence>
<feature type="non-terminal residue" evidence="4">
    <location>
        <position position="82"/>
    </location>
</feature>
<dbReference type="InterPro" id="IPR018253">
    <property type="entry name" value="DnaJ_domain_CS"/>
</dbReference>
<evidence type="ECO:0000256" key="1">
    <source>
        <dbReference type="ARBA" id="ARBA00022705"/>
    </source>
</evidence>
<dbReference type="PROSITE" id="PS00636">
    <property type="entry name" value="DNAJ_1"/>
    <property type="match status" value="1"/>
</dbReference>
<dbReference type="Proteomes" id="UP001519887">
    <property type="component" value="Unassembled WGS sequence"/>
</dbReference>
<protein>
    <submittedName>
        <fullName evidence="4">DnaJ domain-containing protein</fullName>
    </submittedName>
</protein>
<keyword evidence="5" id="KW-1185">Reference proteome</keyword>
<gene>
    <name evidence="4" type="ORF">K0U00_46770</name>
</gene>
<name>A0ABS7CKX5_9BACL</name>